<evidence type="ECO:0000256" key="6">
    <source>
        <dbReference type="SAM" id="MobiDB-lite"/>
    </source>
</evidence>
<evidence type="ECO:0000256" key="4">
    <source>
        <dbReference type="ARBA" id="ARBA00023204"/>
    </source>
</evidence>
<keyword evidence="3" id="KW-0227">DNA damage</keyword>
<evidence type="ECO:0008006" key="9">
    <source>
        <dbReference type="Google" id="ProtNLM"/>
    </source>
</evidence>
<evidence type="ECO:0000256" key="5">
    <source>
        <dbReference type="ARBA" id="ARBA00023242"/>
    </source>
</evidence>
<evidence type="ECO:0000313" key="8">
    <source>
        <dbReference type="Proteomes" id="UP001620626"/>
    </source>
</evidence>
<evidence type="ECO:0000256" key="3">
    <source>
        <dbReference type="ARBA" id="ARBA00022763"/>
    </source>
</evidence>
<dbReference type="PRINTS" id="PR01245">
    <property type="entry name" value="RAD1REC1"/>
</dbReference>
<dbReference type="PANTHER" id="PTHR10870:SF0">
    <property type="entry name" value="CELL CYCLE CHECKPOINT PROTEIN RAD1"/>
    <property type="match status" value="1"/>
</dbReference>
<reference evidence="7 8" key="1">
    <citation type="submission" date="2024-10" db="EMBL/GenBank/DDBJ databases">
        <authorList>
            <person name="Kim D."/>
        </authorList>
    </citation>
    <scope>NUCLEOTIDE SEQUENCE [LARGE SCALE GENOMIC DNA]</scope>
    <source>
        <strain evidence="7">BH-2024</strain>
    </source>
</reference>
<dbReference type="GO" id="GO:0006281">
    <property type="term" value="P:DNA repair"/>
    <property type="evidence" value="ECO:0007669"/>
    <property type="project" value="UniProtKB-KW"/>
</dbReference>
<dbReference type="Pfam" id="PF02144">
    <property type="entry name" value="Rad1"/>
    <property type="match status" value="1"/>
</dbReference>
<keyword evidence="4" id="KW-0234">DNA repair</keyword>
<evidence type="ECO:0000256" key="2">
    <source>
        <dbReference type="ARBA" id="ARBA00010991"/>
    </source>
</evidence>
<dbReference type="GO" id="GO:0005634">
    <property type="term" value="C:nucleus"/>
    <property type="evidence" value="ECO:0007669"/>
    <property type="project" value="UniProtKB-SubCell"/>
</dbReference>
<gene>
    <name evidence="7" type="ORF">niasHT_015321</name>
</gene>
<protein>
    <recommendedName>
        <fullName evidence="9">Cell cycle checkpoint protein RAD1</fullName>
    </recommendedName>
</protein>
<dbReference type="PANTHER" id="PTHR10870">
    <property type="entry name" value="CELL CYCLE CHECKPOINT PROTEIN RAD1"/>
    <property type="match status" value="1"/>
</dbReference>
<keyword evidence="5" id="KW-0539">Nucleus</keyword>
<dbReference type="Proteomes" id="UP001620626">
    <property type="component" value="Unassembled WGS sequence"/>
</dbReference>
<proteinExistence type="inferred from homology"/>
<feature type="region of interest" description="Disordered" evidence="6">
    <location>
        <begin position="12"/>
        <end position="37"/>
    </location>
</feature>
<dbReference type="SUPFAM" id="SSF55979">
    <property type="entry name" value="DNA clamp"/>
    <property type="match status" value="2"/>
</dbReference>
<dbReference type="AlphaFoldDB" id="A0ABD2L1J6"/>
<sequence>MDVHDEEVEIIGTRSNERQMDRSHRQEQQQEKFYSQQQMSEESEEALFCISKHDVKEISQVVKAMAFRDHCILNVSNEGIRLAVDDQHNQQGSAYFRSEHFQDFNFRTQTCSIKIPMRPLMEALNMFSGTMTMVQISWNGEGFPLLVILEDEGVVVHTEIRTLIAPEILEFDFDNENVTAKAILNSLPIREIMRDLDDSAETVVLTFTPGYLQFYVAGGMGRMKVELPTNCDQLELLNVTTDRVQHRYRMSLFKRLKDSIRLCNKLSFRIDRNGILSSQMMVQQNEQNVFIEFYIMPENEHYYENES</sequence>
<feature type="compositionally biased region" description="Basic and acidic residues" evidence="6">
    <location>
        <begin position="15"/>
        <end position="30"/>
    </location>
</feature>
<evidence type="ECO:0000256" key="1">
    <source>
        <dbReference type="ARBA" id="ARBA00004123"/>
    </source>
</evidence>
<comment type="subcellular location">
    <subcellularLocation>
        <location evidence="1">Nucleus</location>
    </subcellularLocation>
</comment>
<organism evidence="7 8">
    <name type="scientific">Heterodera trifolii</name>
    <dbReference type="NCBI Taxonomy" id="157864"/>
    <lineage>
        <taxon>Eukaryota</taxon>
        <taxon>Metazoa</taxon>
        <taxon>Ecdysozoa</taxon>
        <taxon>Nematoda</taxon>
        <taxon>Chromadorea</taxon>
        <taxon>Rhabditida</taxon>
        <taxon>Tylenchina</taxon>
        <taxon>Tylenchomorpha</taxon>
        <taxon>Tylenchoidea</taxon>
        <taxon>Heteroderidae</taxon>
        <taxon>Heteroderinae</taxon>
        <taxon>Heterodera</taxon>
    </lineage>
</organism>
<comment type="similarity">
    <text evidence="2">Belongs to the rad1 family.</text>
</comment>
<dbReference type="CDD" id="cd00577">
    <property type="entry name" value="PCNA"/>
    <property type="match status" value="1"/>
</dbReference>
<dbReference type="InterPro" id="IPR046938">
    <property type="entry name" value="DNA_clamp_sf"/>
</dbReference>
<dbReference type="InterPro" id="IPR003021">
    <property type="entry name" value="Rad1_Rec1_Rad17"/>
</dbReference>
<accession>A0ABD2L1J6</accession>
<dbReference type="Gene3D" id="3.70.10.10">
    <property type="match status" value="1"/>
</dbReference>
<evidence type="ECO:0000313" key="7">
    <source>
        <dbReference type="EMBL" id="KAL3108399.1"/>
    </source>
</evidence>
<dbReference type="EMBL" id="JBICBT010000590">
    <property type="protein sequence ID" value="KAL3108399.1"/>
    <property type="molecule type" value="Genomic_DNA"/>
</dbReference>
<keyword evidence="8" id="KW-1185">Reference proteome</keyword>
<name>A0ABD2L1J6_9BILA</name>
<comment type="caution">
    <text evidence="7">The sequence shown here is derived from an EMBL/GenBank/DDBJ whole genome shotgun (WGS) entry which is preliminary data.</text>
</comment>